<evidence type="ECO:0000313" key="3">
    <source>
        <dbReference type="EMBL" id="NEU67403.1"/>
    </source>
</evidence>
<dbReference type="RefSeq" id="WP_164037321.1">
    <property type="nucleotide sequence ID" value="NZ_JAAGNZ010000001.1"/>
</dbReference>
<feature type="chain" id="PRO_5027044003" evidence="2">
    <location>
        <begin position="22"/>
        <end position="432"/>
    </location>
</feature>
<keyword evidence="4" id="KW-1185">Reference proteome</keyword>
<gene>
    <name evidence="3" type="ORF">GK091_10955</name>
</gene>
<dbReference type="EMBL" id="JAAGNZ010000001">
    <property type="protein sequence ID" value="NEU67403.1"/>
    <property type="molecule type" value="Genomic_DNA"/>
</dbReference>
<keyword evidence="2" id="KW-0732">Signal</keyword>
<organism evidence="3 4">
    <name type="scientific">Spirosoma agri</name>
    <dbReference type="NCBI Taxonomy" id="1987381"/>
    <lineage>
        <taxon>Bacteria</taxon>
        <taxon>Pseudomonadati</taxon>
        <taxon>Bacteroidota</taxon>
        <taxon>Cytophagia</taxon>
        <taxon>Cytophagales</taxon>
        <taxon>Cytophagaceae</taxon>
        <taxon>Spirosoma</taxon>
    </lineage>
</organism>
<accession>A0A6M0IKD4</accession>
<feature type="transmembrane region" description="Helical" evidence="1">
    <location>
        <begin position="393"/>
        <end position="414"/>
    </location>
</feature>
<dbReference type="AlphaFoldDB" id="A0A6M0IKD4"/>
<proteinExistence type="predicted"/>
<sequence>MNNTFIFFLLAVLLVKTTAFAQNDPGKIYTARVVSTTAGPVSKHDKDEITFQAKSTIANLNNLLNTLNTTGLSESEQNPIIQNSYLPNQDQLFYNDAIVVEDDIDPRHNSADSTADLKIDRYLRNLILFYAKSDVPTIEFSRVVTSPVLEGKEYPYIKVFFTSTFSGKHTQIAVPYQPVQRVAELRAEKVDGKWRTYLIRLGFVRPGEGLSTLSEPVITQRFESKPRILSADFLYRSTNGSSDSVTVKWDQRWLAVSQSSTKAIPTGFFQRSAAGTTSQERLSIILTDQDGLLTFRRVDGTTLVFRQVPSIEYLAKVRRSYQTKGWIQIIAGVAALGSSYAGYSSLQRSYDAYAGRFAALNSEYAIWQTLSQQPGTPPATAVSFNAYAQPGIYAVYGGGIAGGGLLIDGIRYLLKAGKVKKQIDQVKTQYRK</sequence>
<evidence type="ECO:0000313" key="4">
    <source>
        <dbReference type="Proteomes" id="UP000477386"/>
    </source>
</evidence>
<feature type="signal peptide" evidence="2">
    <location>
        <begin position="1"/>
        <end position="21"/>
    </location>
</feature>
<name>A0A6M0IKD4_9BACT</name>
<dbReference type="Proteomes" id="UP000477386">
    <property type="component" value="Unassembled WGS sequence"/>
</dbReference>
<protein>
    <submittedName>
        <fullName evidence="3">Uncharacterized protein</fullName>
    </submittedName>
</protein>
<reference evidence="3 4" key="1">
    <citation type="submission" date="2020-02" db="EMBL/GenBank/DDBJ databases">
        <title>Draft genome sequence of two Spirosoma agri KCTC 52727 and Spirosoma terrae KCTC 52035.</title>
        <authorList>
            <person name="Rojas J."/>
            <person name="Ambika Manirajan B."/>
            <person name="Ratering S."/>
            <person name="Suarez C."/>
            <person name="Schnell S."/>
        </authorList>
    </citation>
    <scope>NUCLEOTIDE SEQUENCE [LARGE SCALE GENOMIC DNA]</scope>
    <source>
        <strain evidence="3 4">KCTC 52727</strain>
    </source>
</reference>
<evidence type="ECO:0000256" key="1">
    <source>
        <dbReference type="SAM" id="Phobius"/>
    </source>
</evidence>
<comment type="caution">
    <text evidence="3">The sequence shown here is derived from an EMBL/GenBank/DDBJ whole genome shotgun (WGS) entry which is preliminary data.</text>
</comment>
<keyword evidence="1" id="KW-0472">Membrane</keyword>
<evidence type="ECO:0000256" key="2">
    <source>
        <dbReference type="SAM" id="SignalP"/>
    </source>
</evidence>
<keyword evidence="1" id="KW-1133">Transmembrane helix</keyword>
<keyword evidence="1" id="KW-0812">Transmembrane</keyword>